<evidence type="ECO:0000256" key="2">
    <source>
        <dbReference type="ARBA" id="ARBA00022511"/>
    </source>
</evidence>
<evidence type="ECO:0000256" key="10">
    <source>
        <dbReference type="ARBA" id="ARBA00022844"/>
    </source>
</evidence>
<dbReference type="GO" id="GO:0055036">
    <property type="term" value="C:virion membrane"/>
    <property type="evidence" value="ECO:0007669"/>
    <property type="project" value="UniProtKB-SubCell"/>
</dbReference>
<comment type="function">
    <text evidence="17">The heterodimer glycoprotein H-glycoprotein L is required for the fusion of viral and plasma membranes leading to virus entry into the host cell. Acts as a functional inhibitor of gH and maintains gH in an inhibited form. Upon binding to host integrins, gL dissociates from gH leading to activation of the viral fusion glycoproteins gB and gH.</text>
</comment>
<keyword evidence="3 17" id="KW-1169">Fusion of virus membrane with host cell membrane</keyword>
<dbReference type="GO" id="GO:0020002">
    <property type="term" value="C:host cell plasma membrane"/>
    <property type="evidence" value="ECO:0007669"/>
    <property type="project" value="UniProtKB-SubCell"/>
</dbReference>
<comment type="subunit">
    <text evidence="17">Interacts with glycoprotein H (gH); this interaction is necessary for the correct processing and cell surface expression of gH.</text>
</comment>
<evidence type="ECO:0000256" key="13">
    <source>
        <dbReference type="ARBA" id="ARBA00023136"/>
    </source>
</evidence>
<keyword evidence="5" id="KW-1234">Viral attachment to host entry receptor</keyword>
<evidence type="ECO:0000256" key="4">
    <source>
        <dbReference type="ARBA" id="ARBA00022581"/>
    </source>
</evidence>
<evidence type="ECO:0000256" key="17">
    <source>
        <dbReference type="HAMAP-Rule" id="MF_04036"/>
    </source>
</evidence>
<accession>G8XUH3</accession>
<keyword evidence="12 17" id="KW-0261">Viral envelope protein</keyword>
<dbReference type="KEGG" id="vg:11464170"/>
<dbReference type="HAMAP" id="MF_04036">
    <property type="entry name" value="HSV_GL_betahv"/>
    <property type="match status" value="1"/>
</dbReference>
<dbReference type="GO" id="GO:0046718">
    <property type="term" value="P:symbiont entry into host cell"/>
    <property type="evidence" value="ECO:0007669"/>
    <property type="project" value="UniProtKB-KW"/>
</dbReference>
<dbReference type="RefSeq" id="YP_004940124.1">
    <property type="nucleotide sequence ID" value="NC_016447.1"/>
</dbReference>
<dbReference type="OrthoDB" id="16766at10239"/>
<evidence type="ECO:0000256" key="1">
    <source>
        <dbReference type="ARBA" id="ARBA00022506"/>
    </source>
</evidence>
<keyword evidence="9 17" id="KW-1040">Host Golgi apparatus</keyword>
<dbReference type="EMBL" id="FJ483970">
    <property type="protein sequence ID" value="AEV80803.1"/>
    <property type="molecule type" value="Genomic_DNA"/>
</dbReference>
<keyword evidence="4" id="KW-0945">Host-virus interaction</keyword>
<dbReference type="GO" id="GO:0019031">
    <property type="term" value="C:viral envelope"/>
    <property type="evidence" value="ECO:0007669"/>
    <property type="project" value="UniProtKB-UniRule"/>
</dbReference>
<evidence type="ECO:0000256" key="3">
    <source>
        <dbReference type="ARBA" id="ARBA00022521"/>
    </source>
</evidence>
<comment type="subcellular location">
    <subcellularLocation>
        <location evidence="17">Virion membrane</location>
        <topology evidence="17">Peripheral membrane protein</topology>
        <orientation evidence="17">Extracellular side</orientation>
    </subcellularLocation>
    <subcellularLocation>
        <location evidence="17">Host cell membrane</location>
        <topology evidence="17">Peripheral membrane protein</topology>
        <orientation evidence="17">Extracellular side</orientation>
    </subcellularLocation>
    <subcellularLocation>
        <location evidence="17">Host Golgi apparatus</location>
        <location evidence="17">Host trans-Golgi network</location>
    </subcellularLocation>
    <text evidence="17">gL associates with the extravirion surface through its binding to gH. During virion morphogenesis, this protein probably accumulates in the host trans-Golgi where secondary envelopment occurs.</text>
</comment>
<keyword evidence="6 17" id="KW-1162">Viral penetration into host cytoplasm</keyword>
<protein>
    <recommendedName>
        <fullName evidence="17">Envelope glycoprotein L</fullName>
        <shortName evidence="17">gL</shortName>
    </recommendedName>
</protein>
<evidence type="ECO:0000256" key="14">
    <source>
        <dbReference type="ARBA" id="ARBA00023157"/>
    </source>
</evidence>
<dbReference type="GO" id="GO:0044177">
    <property type="term" value="C:host cell Golgi apparatus"/>
    <property type="evidence" value="ECO:0007669"/>
    <property type="project" value="UniProtKB-SubCell"/>
</dbReference>
<keyword evidence="2 17" id="KW-1032">Host cell membrane</keyword>
<evidence type="ECO:0000256" key="16">
    <source>
        <dbReference type="ARBA" id="ARBA00023296"/>
    </source>
</evidence>
<keyword evidence="1 17" id="KW-1168">Fusion of virus membrane with host membrane</keyword>
<evidence type="ECO:0000256" key="5">
    <source>
        <dbReference type="ARBA" id="ARBA00022587"/>
    </source>
</evidence>
<sequence length="259" mass="29120">MLLAAVLTLLTVTRADNECVTLVRQCISGESVLNTTLNGTNYDPLVKPTTDDGMLSQLIRYNQSTVSTVRGKINVDEQFIDQLALLHNNTKQLRVLLSLLQSDSAPLWMRAMSGYGSCGQESAIYTCYEDVCRGYDLSNLTYVNTIFTENVLGFEYLPSSRFSVLLVIRNEGSKLNRPIRIPVNMRTGLSLFYAVYNAVKGFFAENQLQSPLIDRLDKYYHDLDEAYKLPKTNVPRVRYGAETVDAQKHSRQPAVVVKS</sequence>
<proteinExistence type="inferred from homology"/>
<evidence type="ECO:0000313" key="19">
    <source>
        <dbReference type="Proteomes" id="UP000113968"/>
    </source>
</evidence>
<evidence type="ECO:0000313" key="18">
    <source>
        <dbReference type="EMBL" id="AEV80803.1"/>
    </source>
</evidence>
<reference evidence="18" key="1">
    <citation type="submission" date="2011-12" db="EMBL/GenBank/DDBJ databases">
        <title>Comparative genomics of primate cytomegaloviruses.</title>
        <authorList>
            <person name="Davison A.J."/>
            <person name="Holton M."/>
            <person name="Dolan A."/>
            <person name="Dargan D.J."/>
            <person name="Gatherer D."/>
            <person name="Hayward G.S."/>
        </authorList>
    </citation>
    <scope>NUCLEOTIDE SEQUENCE [LARGE SCALE GENOMIC DNA]</scope>
    <source>
        <strain evidence="18">S34E</strain>
    </source>
</reference>
<evidence type="ECO:0000256" key="9">
    <source>
        <dbReference type="ARBA" id="ARBA00022812"/>
    </source>
</evidence>
<evidence type="ECO:0000256" key="11">
    <source>
        <dbReference type="ARBA" id="ARBA00022870"/>
    </source>
</evidence>
<dbReference type="InterPro" id="IPR002689">
    <property type="entry name" value="Cytomegalo_gL"/>
</dbReference>
<keyword evidence="7" id="KW-0732">Signal</keyword>
<keyword evidence="10 17" id="KW-0946">Virion</keyword>
<evidence type="ECO:0000256" key="7">
    <source>
        <dbReference type="ARBA" id="ARBA00022729"/>
    </source>
</evidence>
<evidence type="ECO:0000256" key="15">
    <source>
        <dbReference type="ARBA" id="ARBA00023180"/>
    </source>
</evidence>
<dbReference type="Proteomes" id="UP000113968">
    <property type="component" value="Segment"/>
</dbReference>
<organism evidence="18 19">
    <name type="scientific">Aotine betaherpesvirus 1</name>
    <dbReference type="NCBI Taxonomy" id="50290"/>
    <lineage>
        <taxon>Viruses</taxon>
        <taxon>Duplodnaviria</taxon>
        <taxon>Heunggongvirae</taxon>
        <taxon>Peploviricota</taxon>
        <taxon>Herviviricetes</taxon>
        <taxon>Herpesvirales</taxon>
        <taxon>Orthoherpesviridae</taxon>
        <taxon>Betaherpesvirinae</taxon>
        <taxon>Cytomegalovirus</taxon>
        <taxon>Cytomegalovirus aotinebeta1</taxon>
    </lineage>
</organism>
<keyword evidence="14" id="KW-1015">Disulfide bond</keyword>
<keyword evidence="11 17" id="KW-1043">Host membrane</keyword>
<evidence type="ECO:0000256" key="12">
    <source>
        <dbReference type="ARBA" id="ARBA00022879"/>
    </source>
</evidence>
<keyword evidence="19" id="KW-1185">Reference proteome</keyword>
<evidence type="ECO:0000256" key="8">
    <source>
        <dbReference type="ARBA" id="ARBA00022804"/>
    </source>
</evidence>
<evidence type="ECO:0000256" key="6">
    <source>
        <dbReference type="ARBA" id="ARBA00022595"/>
    </source>
</evidence>
<dbReference type="GeneID" id="11464170"/>
<name>G8XUH3_9BETA</name>
<keyword evidence="13 17" id="KW-0472">Membrane</keyword>
<dbReference type="GO" id="GO:0098670">
    <property type="term" value="P:entry receptor-mediated virion attachment to host cell"/>
    <property type="evidence" value="ECO:0007669"/>
    <property type="project" value="UniProtKB-KW"/>
</dbReference>
<dbReference type="Pfam" id="PF01801">
    <property type="entry name" value="Cytomega_gL"/>
    <property type="match status" value="1"/>
</dbReference>
<gene>
    <name evidence="18" type="primary">UL115</name>
    <name evidence="17" type="synonym">gL</name>
</gene>
<keyword evidence="15 17" id="KW-0325">Glycoprotein</keyword>
<dbReference type="PROSITE" id="PS52025">
    <property type="entry name" value="GL_BHV"/>
    <property type="match status" value="1"/>
</dbReference>
<dbReference type="GO" id="GO:0019064">
    <property type="term" value="P:fusion of virus membrane with host plasma membrane"/>
    <property type="evidence" value="ECO:0007669"/>
    <property type="project" value="UniProtKB-UniRule"/>
</dbReference>
<keyword evidence="16 17" id="KW-1160">Virus entry into host cell</keyword>
<keyword evidence="8" id="KW-1161">Viral attachment to host cell</keyword>